<evidence type="ECO:0000256" key="8">
    <source>
        <dbReference type="ARBA" id="ARBA00022848"/>
    </source>
</evidence>
<evidence type="ECO:0000256" key="10">
    <source>
        <dbReference type="ARBA" id="ARBA00023004"/>
    </source>
</evidence>
<dbReference type="EMBL" id="JASPKY010000454">
    <property type="protein sequence ID" value="KAK9696314.1"/>
    <property type="molecule type" value="Genomic_DNA"/>
</dbReference>
<dbReference type="InterPro" id="IPR001128">
    <property type="entry name" value="Cyt_P450"/>
</dbReference>
<evidence type="ECO:0000256" key="7">
    <source>
        <dbReference type="ARBA" id="ARBA00022824"/>
    </source>
</evidence>
<evidence type="ECO:0000256" key="15">
    <source>
        <dbReference type="SAM" id="Phobius"/>
    </source>
</evidence>
<organism evidence="16 17">
    <name type="scientific">Popillia japonica</name>
    <name type="common">Japanese beetle</name>
    <dbReference type="NCBI Taxonomy" id="7064"/>
    <lineage>
        <taxon>Eukaryota</taxon>
        <taxon>Metazoa</taxon>
        <taxon>Ecdysozoa</taxon>
        <taxon>Arthropoda</taxon>
        <taxon>Hexapoda</taxon>
        <taxon>Insecta</taxon>
        <taxon>Pterygota</taxon>
        <taxon>Neoptera</taxon>
        <taxon>Endopterygota</taxon>
        <taxon>Coleoptera</taxon>
        <taxon>Polyphaga</taxon>
        <taxon>Scarabaeiformia</taxon>
        <taxon>Scarabaeidae</taxon>
        <taxon>Rutelinae</taxon>
        <taxon>Popillia</taxon>
    </lineage>
</organism>
<keyword evidence="15" id="KW-1133">Transmembrane helix</keyword>
<feature type="binding site" description="axial binding residue" evidence="13">
    <location>
        <position position="488"/>
    </location>
    <ligand>
        <name>heme</name>
        <dbReference type="ChEBI" id="CHEBI:30413"/>
    </ligand>
    <ligandPart>
        <name>Fe</name>
        <dbReference type="ChEBI" id="CHEBI:18248"/>
    </ligandPart>
</feature>
<keyword evidence="8" id="KW-0492">Microsome</keyword>
<reference evidence="16 17" key="1">
    <citation type="journal article" date="2024" name="BMC Genomics">
        <title>De novo assembly and annotation of Popillia japonica's genome with initial clues to its potential as an invasive pest.</title>
        <authorList>
            <person name="Cucini C."/>
            <person name="Boschi S."/>
            <person name="Funari R."/>
            <person name="Cardaioli E."/>
            <person name="Iannotti N."/>
            <person name="Marturano G."/>
            <person name="Paoli F."/>
            <person name="Bruttini M."/>
            <person name="Carapelli A."/>
            <person name="Frati F."/>
            <person name="Nardi F."/>
        </authorList>
    </citation>
    <scope>NUCLEOTIDE SEQUENCE [LARGE SCALE GENOMIC DNA]</scope>
    <source>
        <strain evidence="16">DMR45628</strain>
    </source>
</reference>
<evidence type="ECO:0000256" key="4">
    <source>
        <dbReference type="ARBA" id="ARBA00010617"/>
    </source>
</evidence>
<keyword evidence="6 13" id="KW-0479">Metal-binding</keyword>
<dbReference type="Gene3D" id="1.10.630.10">
    <property type="entry name" value="Cytochrome P450"/>
    <property type="match status" value="1"/>
</dbReference>
<comment type="similarity">
    <text evidence="4 14">Belongs to the cytochrome P450 family.</text>
</comment>
<evidence type="ECO:0000256" key="6">
    <source>
        <dbReference type="ARBA" id="ARBA00022723"/>
    </source>
</evidence>
<dbReference type="GO" id="GO:0005789">
    <property type="term" value="C:endoplasmic reticulum membrane"/>
    <property type="evidence" value="ECO:0007669"/>
    <property type="project" value="UniProtKB-SubCell"/>
</dbReference>
<evidence type="ECO:0000313" key="16">
    <source>
        <dbReference type="EMBL" id="KAK9696314.1"/>
    </source>
</evidence>
<keyword evidence="10 13" id="KW-0408">Iron</keyword>
<dbReference type="GO" id="GO:0016705">
    <property type="term" value="F:oxidoreductase activity, acting on paired donors, with incorporation or reduction of molecular oxygen"/>
    <property type="evidence" value="ECO:0007669"/>
    <property type="project" value="InterPro"/>
</dbReference>
<keyword evidence="15" id="KW-0812">Transmembrane</keyword>
<dbReference type="InterPro" id="IPR017972">
    <property type="entry name" value="Cyt_P450_CS"/>
</dbReference>
<gene>
    <name evidence="16" type="ORF">QE152_g31973</name>
</gene>
<evidence type="ECO:0000256" key="2">
    <source>
        <dbReference type="ARBA" id="ARBA00004174"/>
    </source>
</evidence>
<keyword evidence="9 14" id="KW-0560">Oxidoreductase</keyword>
<dbReference type="Proteomes" id="UP001458880">
    <property type="component" value="Unassembled WGS sequence"/>
</dbReference>
<dbReference type="InterPro" id="IPR050476">
    <property type="entry name" value="Insect_CytP450_Detox"/>
</dbReference>
<dbReference type="GO" id="GO:0005506">
    <property type="term" value="F:iron ion binding"/>
    <property type="evidence" value="ECO:0007669"/>
    <property type="project" value="InterPro"/>
</dbReference>
<comment type="caution">
    <text evidence="16">The sequence shown here is derived from an EMBL/GenBank/DDBJ whole genome shotgun (WGS) entry which is preliminary data.</text>
</comment>
<evidence type="ECO:0000256" key="14">
    <source>
        <dbReference type="RuleBase" id="RU000461"/>
    </source>
</evidence>
<comment type="cofactor">
    <cofactor evidence="1 13">
        <name>heme</name>
        <dbReference type="ChEBI" id="CHEBI:30413"/>
    </cofactor>
</comment>
<evidence type="ECO:0000313" key="17">
    <source>
        <dbReference type="Proteomes" id="UP001458880"/>
    </source>
</evidence>
<protein>
    <submittedName>
        <fullName evidence="16">Cytochrome P450</fullName>
    </submittedName>
</protein>
<evidence type="ECO:0000256" key="1">
    <source>
        <dbReference type="ARBA" id="ARBA00001971"/>
    </source>
</evidence>
<dbReference type="PRINTS" id="PR00385">
    <property type="entry name" value="P450"/>
</dbReference>
<dbReference type="PANTHER" id="PTHR24292:SF100">
    <property type="entry name" value="CYTOCHROME P450 6A16, ISOFORM B-RELATED"/>
    <property type="match status" value="1"/>
</dbReference>
<dbReference type="SUPFAM" id="SSF48264">
    <property type="entry name" value="Cytochrome P450"/>
    <property type="match status" value="1"/>
</dbReference>
<dbReference type="InterPro" id="IPR036396">
    <property type="entry name" value="Cyt_P450_sf"/>
</dbReference>
<evidence type="ECO:0000256" key="3">
    <source>
        <dbReference type="ARBA" id="ARBA00004406"/>
    </source>
</evidence>
<dbReference type="CDD" id="cd11056">
    <property type="entry name" value="CYP6-like"/>
    <property type="match status" value="1"/>
</dbReference>
<dbReference type="PROSITE" id="PS00086">
    <property type="entry name" value="CYTOCHROME_P450"/>
    <property type="match status" value="1"/>
</dbReference>
<keyword evidence="17" id="KW-1185">Reference proteome</keyword>
<sequence>MPKKFGKARSEEQLTTKIKKDMESWYSKTEYSLLRTTDVLEMEFRSQDIFILLATITLCLYLYIKSVYNYWGRRNVPYQKPSFPFGNIEPLWATKAGFHLTVAKIYENFKAKGLKFGGAFTWLRPAFVPVDLDILKHILIKDFHYFVDRGVYYNEETDPLSAHLFNIEGDNWRFWRTRLSPTFSSGKMKNMFQLMMGCGKDLEDELEKLCKLKQAVDIKEISARFTTNSTGSCSFGLNCNCFRDSDNDFRTQTRKFLNGSISGVARVLFTLTFPSLSKKLGLIVFPEYATKFYRSVIRNVVDYREANYDIKRNDLVELLLSIKDGKLSNGNGFTFNEIAAHAFAFFLAGFETSASMMMFSFYEMAEHQDVQDKVREEIRRVVAKYDGKITYDGIMEMTYMTQVFDETLRKYPILATLERIATKDYKVPNSDVILKTGTKVLISLQGIHHDPEYFPNPEKFDPDRFLPENKRMIHPCAYMPFGEGPRFCVGMRFGVIQAKVGMAIMLKDYKYTLYGKNHEMKLSSKSPLLTPEGIVLLNIEKVD</sequence>
<comment type="subcellular location">
    <subcellularLocation>
        <location evidence="3">Endoplasmic reticulum membrane</location>
        <topology evidence="3">Peripheral membrane protein</topology>
    </subcellularLocation>
    <subcellularLocation>
        <location evidence="2">Microsome membrane</location>
        <topology evidence="2">Peripheral membrane protein</topology>
    </subcellularLocation>
</comment>
<proteinExistence type="inferred from homology"/>
<keyword evidence="5 13" id="KW-0349">Heme</keyword>
<evidence type="ECO:0000256" key="11">
    <source>
        <dbReference type="ARBA" id="ARBA00023033"/>
    </source>
</evidence>
<keyword evidence="12 15" id="KW-0472">Membrane</keyword>
<dbReference type="FunFam" id="1.10.630.10:FF:000042">
    <property type="entry name" value="Cytochrome P450"/>
    <property type="match status" value="1"/>
</dbReference>
<accession>A0AAW1J0R3</accession>
<dbReference type="GO" id="GO:0004497">
    <property type="term" value="F:monooxygenase activity"/>
    <property type="evidence" value="ECO:0007669"/>
    <property type="project" value="UniProtKB-KW"/>
</dbReference>
<evidence type="ECO:0000256" key="5">
    <source>
        <dbReference type="ARBA" id="ARBA00022617"/>
    </source>
</evidence>
<dbReference type="GO" id="GO:0020037">
    <property type="term" value="F:heme binding"/>
    <property type="evidence" value="ECO:0007669"/>
    <property type="project" value="InterPro"/>
</dbReference>
<keyword evidence="7" id="KW-0256">Endoplasmic reticulum</keyword>
<evidence type="ECO:0000256" key="13">
    <source>
        <dbReference type="PIRSR" id="PIRSR602401-1"/>
    </source>
</evidence>
<evidence type="ECO:0000256" key="9">
    <source>
        <dbReference type="ARBA" id="ARBA00023002"/>
    </source>
</evidence>
<dbReference type="AlphaFoldDB" id="A0AAW1J0R3"/>
<dbReference type="InterPro" id="IPR002401">
    <property type="entry name" value="Cyt_P450_E_grp-I"/>
</dbReference>
<dbReference type="Pfam" id="PF00067">
    <property type="entry name" value="p450"/>
    <property type="match status" value="1"/>
</dbReference>
<dbReference type="PANTHER" id="PTHR24292">
    <property type="entry name" value="CYTOCHROME P450"/>
    <property type="match status" value="1"/>
</dbReference>
<name>A0AAW1J0R3_POPJA</name>
<keyword evidence="11 14" id="KW-0503">Monooxygenase</keyword>
<dbReference type="PRINTS" id="PR00463">
    <property type="entry name" value="EP450I"/>
</dbReference>
<feature type="transmembrane region" description="Helical" evidence="15">
    <location>
        <begin position="49"/>
        <end position="71"/>
    </location>
</feature>
<evidence type="ECO:0000256" key="12">
    <source>
        <dbReference type="ARBA" id="ARBA00023136"/>
    </source>
</evidence>